<dbReference type="PANTHER" id="PTHR35038:SF6">
    <property type="entry name" value="SURFACE LOCALIZED DECAHEME CYTOCHROME C LIPOPROTEIN"/>
    <property type="match status" value="1"/>
</dbReference>
<gene>
    <name evidence="5" type="ORF">SAMN02745885_00217</name>
</gene>
<dbReference type="InterPro" id="IPR032812">
    <property type="entry name" value="SbsA_Ig"/>
</dbReference>
<dbReference type="PANTHER" id="PTHR35038">
    <property type="entry name" value="DISSIMILATORY SULFITE REDUCTASE SIRA"/>
    <property type="match status" value="1"/>
</dbReference>
<dbReference type="InterPro" id="IPR051829">
    <property type="entry name" value="Multiheme_Cytochr_ET"/>
</dbReference>
<dbReference type="AlphaFoldDB" id="A0A1T4LN23"/>
<feature type="domain" description="SbsA Ig-like" evidence="4">
    <location>
        <begin position="30"/>
        <end position="138"/>
    </location>
</feature>
<dbReference type="EMBL" id="FUXM01000002">
    <property type="protein sequence ID" value="SJZ55918.1"/>
    <property type="molecule type" value="Genomic_DNA"/>
</dbReference>
<protein>
    <submittedName>
        <fullName evidence="5">Doubled CXXCH domain-containing protein</fullName>
    </submittedName>
</protein>
<dbReference type="Pfam" id="PF09699">
    <property type="entry name" value="Paired_CXXCH_1"/>
    <property type="match status" value="1"/>
</dbReference>
<dbReference type="RefSeq" id="WP_078664377.1">
    <property type="nucleotide sequence ID" value="NZ_FUXM01000002.1"/>
</dbReference>
<evidence type="ECO:0000256" key="2">
    <source>
        <dbReference type="SAM" id="SignalP"/>
    </source>
</evidence>
<feature type="chain" id="PRO_5013273053" evidence="2">
    <location>
        <begin position="24"/>
        <end position="487"/>
    </location>
</feature>
<dbReference type="Gene3D" id="1.10.1130.10">
    <property type="entry name" value="Flavocytochrome C3, Chain A"/>
    <property type="match status" value="1"/>
</dbReference>
<evidence type="ECO:0000313" key="6">
    <source>
        <dbReference type="Proteomes" id="UP000189933"/>
    </source>
</evidence>
<evidence type="ECO:0000313" key="5">
    <source>
        <dbReference type="EMBL" id="SJZ55918.1"/>
    </source>
</evidence>
<dbReference type="SUPFAM" id="SSF48695">
    <property type="entry name" value="Multiheme cytochromes"/>
    <property type="match status" value="1"/>
</dbReference>
<name>A0A1T4LN23_9FIRM</name>
<dbReference type="Pfam" id="PF13205">
    <property type="entry name" value="Big_5"/>
    <property type="match status" value="1"/>
</dbReference>
<organism evidence="5 6">
    <name type="scientific">Carboxydocella sporoproducens DSM 16521</name>
    <dbReference type="NCBI Taxonomy" id="1121270"/>
    <lineage>
        <taxon>Bacteria</taxon>
        <taxon>Bacillati</taxon>
        <taxon>Bacillota</taxon>
        <taxon>Clostridia</taxon>
        <taxon>Eubacteriales</taxon>
        <taxon>Clostridiales Family XVI. Incertae Sedis</taxon>
        <taxon>Carboxydocella</taxon>
    </lineage>
</organism>
<dbReference type="Gene3D" id="2.60.40.1220">
    <property type="match status" value="1"/>
</dbReference>
<keyword evidence="1 2" id="KW-0732">Signal</keyword>
<dbReference type="OrthoDB" id="1792079at2"/>
<proteinExistence type="predicted"/>
<evidence type="ECO:0000256" key="1">
    <source>
        <dbReference type="ARBA" id="ARBA00022729"/>
    </source>
</evidence>
<accession>A0A1T4LN23</accession>
<keyword evidence="6" id="KW-1185">Reference proteome</keyword>
<dbReference type="GO" id="GO:0016491">
    <property type="term" value="F:oxidoreductase activity"/>
    <property type="evidence" value="ECO:0007669"/>
    <property type="project" value="TreeGrafter"/>
</dbReference>
<evidence type="ECO:0000259" key="4">
    <source>
        <dbReference type="Pfam" id="PF13205"/>
    </source>
</evidence>
<sequence>MKKFFQIIFMFFFSFLPITPVMAAPDYPLIINYRPLAGDQGAGIDTVKSPITITFDRPMNAATINTSTFYLKDSNNNLLNTTVTYDSNTRVATLTLNPASTKLNTNQVYTVFVIGGVSGIKDSNNNPLPGNFQWSFATGTSDYFVPHRNYSTSTAKCGICHQLHQAPEYRLVRNSSTSTLCFTCHDGSASNYNIKSLFAAGTISFHPVAGISLAGNSDKLRCVDCHNPHNVNDNRPLAPAASGALSYSRGVAPPARPAWSQVAEGDWNYKISISYQYELCYRCHSTWDPANPTHAALTLRDIAREFNPNNKAFHPVEADSPNTKGIFVSGYSASTRIFCTDCHGSPVSGAARGPHGSTNVKILKGLYDNNTGTGNSQHLCFRCHNYNAYAQRDPYRDSNLTGFYNSNRGNLHAYHTDKLNSIRCQYCHSAVVHGLNSNKHLILNTSLESNPYKSSIAKITYYQESSGNYSANNCRVNDTNLCSAHSN</sequence>
<feature type="domain" description="Doubled CXXCH motif" evidence="3">
    <location>
        <begin position="155"/>
        <end position="187"/>
    </location>
</feature>
<dbReference type="InterPro" id="IPR010177">
    <property type="entry name" value="Paired_CXXCH_1"/>
</dbReference>
<feature type="signal peptide" evidence="2">
    <location>
        <begin position="1"/>
        <end position="23"/>
    </location>
</feature>
<reference evidence="6" key="1">
    <citation type="submission" date="2017-02" db="EMBL/GenBank/DDBJ databases">
        <authorList>
            <person name="Varghese N."/>
            <person name="Submissions S."/>
        </authorList>
    </citation>
    <scope>NUCLEOTIDE SEQUENCE [LARGE SCALE GENOMIC DNA]</scope>
    <source>
        <strain evidence="6">DSM 16521</strain>
    </source>
</reference>
<dbReference type="Proteomes" id="UP000189933">
    <property type="component" value="Unassembled WGS sequence"/>
</dbReference>
<dbReference type="InterPro" id="IPR014755">
    <property type="entry name" value="Cu-Rt/internalin_Ig-like"/>
</dbReference>
<dbReference type="NCBIfam" id="TIGR01905">
    <property type="entry name" value="paired_CXXCH_1"/>
    <property type="match status" value="1"/>
</dbReference>
<evidence type="ECO:0000259" key="3">
    <source>
        <dbReference type="Pfam" id="PF09699"/>
    </source>
</evidence>
<dbReference type="InterPro" id="IPR036280">
    <property type="entry name" value="Multihaem_cyt_sf"/>
</dbReference>